<comment type="subunit">
    <text evidence="11">Interacts (via death domain) with TNFRSF1A (via death domain). Interacts with PIDD1. Interacts with YWHAZ. Interacts (via death domain) with KIF1B; links the motor KIF1B to Rab3-carrying vesicles in anterograde synaptic vesicle transport. Interacts with KIF1A. Interacts (via uDENN domain) with RAB3A, RAB3B, RAB3C and RAB3D; the GTP-bound form of the Rab proteins is preferred for interaction.</text>
</comment>
<dbReference type="FunFam" id="3.40.50.11500:FF:000002">
    <property type="entry name" value="MAP kinase-activating death domain protein-like Protein"/>
    <property type="match status" value="1"/>
</dbReference>
<feature type="compositionally biased region" description="Polar residues" evidence="14">
    <location>
        <begin position="832"/>
        <end position="846"/>
    </location>
</feature>
<reference evidence="16" key="2">
    <citation type="submission" date="2004-02" db="EMBL/GenBank/DDBJ databases">
        <authorList>
            <consortium name="Genoscope"/>
            <consortium name="Whitehead Institute Centre for Genome Research"/>
        </authorList>
    </citation>
    <scope>NUCLEOTIDE SEQUENCE</scope>
</reference>
<dbReference type="Pfam" id="PF03456">
    <property type="entry name" value="uDENN"/>
    <property type="match status" value="1"/>
</dbReference>
<evidence type="ECO:0000256" key="2">
    <source>
        <dbReference type="ARBA" id="ARBA00004496"/>
    </source>
</evidence>
<feature type="region of interest" description="Disordered" evidence="14">
    <location>
        <begin position="1159"/>
        <end position="1178"/>
    </location>
</feature>
<dbReference type="GO" id="GO:0042981">
    <property type="term" value="P:regulation of apoptotic process"/>
    <property type="evidence" value="ECO:0007669"/>
    <property type="project" value="TreeGrafter"/>
</dbReference>
<dbReference type="Pfam" id="PF25328">
    <property type="entry name" value="PH_MADD"/>
    <property type="match status" value="1"/>
</dbReference>
<organism evidence="16">
    <name type="scientific">Tetraodon nigroviridis</name>
    <name type="common">Spotted green pufferfish</name>
    <name type="synonym">Chelonodon nigroviridis</name>
    <dbReference type="NCBI Taxonomy" id="99883"/>
    <lineage>
        <taxon>Eukaryota</taxon>
        <taxon>Metazoa</taxon>
        <taxon>Chordata</taxon>
        <taxon>Craniata</taxon>
        <taxon>Vertebrata</taxon>
        <taxon>Euteleostomi</taxon>
        <taxon>Actinopterygii</taxon>
        <taxon>Neopterygii</taxon>
        <taxon>Teleostei</taxon>
        <taxon>Neoteleostei</taxon>
        <taxon>Acanthomorphata</taxon>
        <taxon>Eupercaria</taxon>
        <taxon>Tetraodontiformes</taxon>
        <taxon>Tetradontoidea</taxon>
        <taxon>Tetraodontidae</taxon>
        <taxon>Tetraodon</taxon>
    </lineage>
</organism>
<dbReference type="InterPro" id="IPR005113">
    <property type="entry name" value="uDENN_dom"/>
</dbReference>
<evidence type="ECO:0000256" key="10">
    <source>
        <dbReference type="ARBA" id="ARBA00060181"/>
    </source>
</evidence>
<comment type="similarity">
    <text evidence="3">Belongs to the MADD family.</text>
</comment>
<dbReference type="InterPro" id="IPR001194">
    <property type="entry name" value="cDENN_dom"/>
</dbReference>
<feature type="compositionally biased region" description="Polar residues" evidence="14">
    <location>
        <begin position="1134"/>
        <end position="1145"/>
    </location>
</feature>
<dbReference type="GO" id="GO:0005886">
    <property type="term" value="C:plasma membrane"/>
    <property type="evidence" value="ECO:0007669"/>
    <property type="project" value="UniProtKB-SubCell"/>
</dbReference>
<feature type="domain" description="UDENN" evidence="15">
    <location>
        <begin position="13"/>
        <end position="579"/>
    </location>
</feature>
<dbReference type="InterPro" id="IPR037516">
    <property type="entry name" value="Tripartite_DENN"/>
</dbReference>
<dbReference type="SMART" id="SM00800">
    <property type="entry name" value="uDENN"/>
    <property type="match status" value="1"/>
</dbReference>
<evidence type="ECO:0000259" key="15">
    <source>
        <dbReference type="PROSITE" id="PS50211"/>
    </source>
</evidence>
<comment type="subcellular location">
    <subcellularLocation>
        <location evidence="1">Cell membrane</location>
    </subcellularLocation>
    <subcellularLocation>
        <location evidence="2">Cytoplasm</location>
    </subcellularLocation>
</comment>
<dbReference type="PANTHER" id="PTHR13008:SF7">
    <property type="entry name" value="MAP KINASE-ACTIVATING DEATH DOMAIN PROTEIN"/>
    <property type="match status" value="1"/>
</dbReference>
<evidence type="ECO:0000256" key="12">
    <source>
        <dbReference type="ARBA" id="ARBA00079552"/>
    </source>
</evidence>
<dbReference type="GO" id="GO:0006915">
    <property type="term" value="P:apoptotic process"/>
    <property type="evidence" value="ECO:0007669"/>
    <property type="project" value="UniProtKB-KW"/>
</dbReference>
<reference evidence="16" key="1">
    <citation type="journal article" date="2004" name="Nature">
        <title>Genome duplication in the teleost fish Tetraodon nigroviridis reveals the early vertebrate proto-karyotype.</title>
        <authorList>
            <person name="Jaillon O."/>
            <person name="Aury J.-M."/>
            <person name="Brunet F."/>
            <person name="Petit J.-L."/>
            <person name="Stange-Thomann N."/>
            <person name="Mauceli E."/>
            <person name="Bouneau L."/>
            <person name="Fischer C."/>
            <person name="Ozouf-Costaz C."/>
            <person name="Bernot A."/>
            <person name="Nicaud S."/>
            <person name="Jaffe D."/>
            <person name="Fisher S."/>
            <person name="Lutfalla G."/>
            <person name="Dossat C."/>
            <person name="Segurens B."/>
            <person name="Dasilva C."/>
            <person name="Salanoubat M."/>
            <person name="Levy M."/>
            <person name="Boudet N."/>
            <person name="Castellano S."/>
            <person name="Anthouard V."/>
            <person name="Jubin C."/>
            <person name="Castelli V."/>
            <person name="Katinka M."/>
            <person name="Vacherie B."/>
            <person name="Biemont C."/>
            <person name="Skalli Z."/>
            <person name="Cattolico L."/>
            <person name="Poulain J."/>
            <person name="De Berardinis V."/>
            <person name="Cruaud C."/>
            <person name="Duprat S."/>
            <person name="Brottier P."/>
            <person name="Coutanceau J.-P."/>
            <person name="Gouzy J."/>
            <person name="Parra G."/>
            <person name="Lardier G."/>
            <person name="Chapple C."/>
            <person name="McKernan K.J."/>
            <person name="McEwan P."/>
            <person name="Bosak S."/>
            <person name="Kellis M."/>
            <person name="Volff J.-N."/>
            <person name="Guigo R."/>
            <person name="Zody M.C."/>
            <person name="Mesirov J."/>
            <person name="Lindblad-Toh K."/>
            <person name="Birren B."/>
            <person name="Nusbaum C."/>
            <person name="Kahn D."/>
            <person name="Robinson-Rechavi M."/>
            <person name="Laudet V."/>
            <person name="Schachter V."/>
            <person name="Quetier F."/>
            <person name="Saurin W."/>
            <person name="Scarpelli C."/>
            <person name="Wincker P."/>
            <person name="Lander E.S."/>
            <person name="Weissenbach J."/>
            <person name="Roest Crollius H."/>
        </authorList>
    </citation>
    <scope>NUCLEOTIDE SEQUENCE [LARGE SCALE GENOMIC DNA]</scope>
</reference>
<keyword evidence="7" id="KW-0344">Guanine-nucleotide releasing factor</keyword>
<evidence type="ECO:0000256" key="3">
    <source>
        <dbReference type="ARBA" id="ARBA00005978"/>
    </source>
</evidence>
<feature type="compositionally biased region" description="Low complexity" evidence="14">
    <location>
        <begin position="868"/>
        <end position="879"/>
    </location>
</feature>
<feature type="compositionally biased region" description="Low complexity" evidence="14">
    <location>
        <begin position="733"/>
        <end position="755"/>
    </location>
</feature>
<name>Q4SHF6_TETNG</name>
<dbReference type="InterPro" id="IPR039980">
    <property type="entry name" value="MADD"/>
</dbReference>
<keyword evidence="6" id="KW-0963">Cytoplasm</keyword>
<dbReference type="Pfam" id="PF02141">
    <property type="entry name" value="DENN"/>
    <property type="match status" value="1"/>
</dbReference>
<comment type="function">
    <text evidence="10">Guanyl-nucleotide exchange factor that regulates small GTPases of the Rab family. Converts GDP-bound inactive form of RAB27A and RAB27B to the GTP-bound active forms. Converts GDP-bound inactive form of RAB3A, RAB3C and RAB3D to the GTP-bound active forms, GTPases involved in synaptic vesicle exocytosis and vesicle secretion. Plays a role in synaptic vesicle formation and in vesicle trafficking at the neuromuscular junction. Involved in up-regulating a post-docking step of synaptic exocytosis in central synapses. Probably by binding to the motor proteins KIF1B and KIF1A, mediates motor-dependent transport of GTP-RAB3A-positive vesicles to the presynaptic nerve terminals. Plays a role in TNFA-mediated activation of the MAPK pathway, including ERK1/2. May link TNFRSF1A with MAP kinase activation. May be involved in the regulation of TNFA-induced apoptosis.</text>
</comment>
<dbReference type="InterPro" id="IPR057469">
    <property type="entry name" value="PH_MADD"/>
</dbReference>
<dbReference type="OrthoDB" id="6282239at2759"/>
<dbReference type="SMART" id="SM00801">
    <property type="entry name" value="dDENN"/>
    <property type="match status" value="1"/>
</dbReference>
<feature type="compositionally biased region" description="Polar residues" evidence="14">
    <location>
        <begin position="1230"/>
        <end position="1271"/>
    </location>
</feature>
<dbReference type="SMART" id="SM00799">
    <property type="entry name" value="DENN"/>
    <property type="match status" value="1"/>
</dbReference>
<feature type="region of interest" description="Disordered" evidence="14">
    <location>
        <begin position="1119"/>
        <end position="1154"/>
    </location>
</feature>
<dbReference type="GO" id="GO:0005829">
    <property type="term" value="C:cytosol"/>
    <property type="evidence" value="ECO:0007669"/>
    <property type="project" value="TreeGrafter"/>
</dbReference>
<dbReference type="KEGG" id="tng:GSTEN00018176G001"/>
<feature type="compositionally biased region" description="Polar residues" evidence="14">
    <location>
        <begin position="1341"/>
        <end position="1353"/>
    </location>
</feature>
<dbReference type="Gene3D" id="3.30.450.200">
    <property type="match status" value="1"/>
</dbReference>
<feature type="compositionally biased region" description="Low complexity" evidence="14">
    <location>
        <begin position="137"/>
        <end position="148"/>
    </location>
</feature>
<dbReference type="InterPro" id="IPR005112">
    <property type="entry name" value="dDENN_dom"/>
</dbReference>
<sequence length="1795" mass="198856">MEKKKMCPRLLDYLVVVGARQPSSDSLAQTPQLLRRYPLEDHQDFPLPPDVVFFCQPEGCLSIRQRRVSLRDDSSFVFTLTDKDSGITRYGICVNFYRSFQRSHHRARADKSAHADAAAKGAETASDGSDGGGGGPPSALSPPNNAEAAPPPASGEEGGGQPGGEQDAGKSPQHRRSTAKMAARNRYSTLTSLCILSHYPFFSTFRECLYILKRLVDCCSQRLTQRAGLPRATQRDTMWRVFTGALSVEEKGSQLLADLREIESWVYRLLRSPVPVAGQRRVDVEVLPHELKRPLTFALPENSRFCLVDFPLHLPLELLGVDACLQVLSCVLLEHKVILQSRDYNALSMSVMAFVAMIYPLEYMFPVIPLLPTCMASAEQLLLAPTPYIIGVPASFFLYKAEFKIPDDVWLVDLDSSKVIAPTNAEILPPLPEPEAMELKKHLKQALASMSMNTQPILNLEKFQEGQELPLLPPGRDKASPSSTEFNPLIYGNDVDSVDVATRQVAMVRFFNSSNVLQGFQIHTRTLRLFPRPVVAFRSSSFLASRPRRSSFADKLSHTQAVEFFGEWALNPSNLAFQRIHNNVYDPSLIGDKPKWYAHQLQPVVYRVYDGSSQLVESMAGPLEDDGNESDPTDRWEKYQLVLAVLCKWRPVNCMLCIFCSGSDSDAYDDSSSSYSSLGDLVSEMIQGDIQGDTSSLDPPTHAALGDASEVEFQDFREDDPGLDGPPGEEGTGEPSDGQPLRSSSSTTASSSPSTIIQGVNHESEAPEMEASASAALQNPVPALGSQPFLRPAADPGLADPAGKKQEYDNPYFEPQYGFPSEDDPDVEEQVESYTPRFNQNLNGNKAQRPLRPSSLRLPGESDGEGDNSSPNSTISNSSNDGFGGLMSFASNLYKNHGTSFSLSNLALPNKAARDKATPFPSLKVFGLNSLMEIITEAGPASGEGARAPRALVDQKSSVIKHSPTVKRESPSPQGRVNNTSENQQFLKEVVQSVLDGQGVGWLNMKKVRRLLENEQLRLFVLSKLNRAVHTEEDARQEIIRDVVRHPGLRPWLLPPQSCRNNFRTLLLPGGEQKGVQGHAGHPQVHGFQFGALLHQRRSRRNGQRLQLTGNCAHALPNQRYTRCDPEKRKRSPTDSAGSPGSKESPSARVESSRPQGFLNVPHLQLPHHTPGKGARHFDTRSLNEENFIASIELWSKHQDNQKALEKPQSSEGAKQPRPPVADAEEKKSQMSADSGLSVTSLSQKSDTESITSSEPPVLMRSSSQDSEASTVVGHSQLAAFELGSAAPSCSSGRSHGRTCVDLRSASFSQISNSSGETLGADSDLSSTAGDGPAGRIAPHLNQSRGTLSDSEIETNPATSAVFGRTHTLKPTVKDQSHTLAKGQPAQPLEDLSMRIYLCEGLLGRDKSSVWDQLEDAAMETFSLSKERSTLWDQMQFWEDAFLDAVMLEREGMGMDQGPQEMIERCLSGFRWFQMVSPSPSVGAEILLFWRRYLSLGEHDRKRLEDDEDRLLATLLHNMIAYMLMMKLNKNDIRKKVRRLMGKSHIGLTYSQEINEILDKLANMNGRELPIRPSGSRHIKKQTFVVHAGTDTTGDIFFMEVCDDCIVLRSNIGTVYERWWYEKLINMTYCPKTKVLCLWRRNGQETQLNKFYTKKCRELYYCVKDSMERAAARQQSIKPGMERGPELGGEFPVQDMKTGEGGLLQVTLEGINLKFMHSQVFIELSHIKKCNTVKGVFVLEEFVPETKEVVIHKYKTPMAHQICYSVLCLFSYVAAVKGKEAEGKPKIPSPRPLPS</sequence>
<evidence type="ECO:0000256" key="7">
    <source>
        <dbReference type="ARBA" id="ARBA00022658"/>
    </source>
</evidence>
<protein>
    <recommendedName>
        <fullName evidence="4">MAP kinase-activating death domain protein</fullName>
    </recommendedName>
    <alternativeName>
        <fullName evidence="12">Rab3 GDP/GTP exchange factor</fullName>
    </alternativeName>
    <alternativeName>
        <fullName evidence="13">Rab3 GDP/GTP exchange protein</fullName>
    </alternativeName>
</protein>
<feature type="region of interest" description="Disordered" evidence="14">
    <location>
        <begin position="716"/>
        <end position="755"/>
    </location>
</feature>
<dbReference type="InterPro" id="IPR056574">
    <property type="entry name" value="Death_MADD"/>
</dbReference>
<evidence type="ECO:0000256" key="6">
    <source>
        <dbReference type="ARBA" id="ARBA00022490"/>
    </source>
</evidence>
<evidence type="ECO:0000256" key="14">
    <source>
        <dbReference type="SAM" id="MobiDB-lite"/>
    </source>
</evidence>
<proteinExistence type="inferred from homology"/>
<keyword evidence="8" id="KW-0053">Apoptosis</keyword>
<evidence type="ECO:0000256" key="4">
    <source>
        <dbReference type="ARBA" id="ARBA00017868"/>
    </source>
</evidence>
<feature type="region of interest" description="Disordered" evidence="14">
    <location>
        <begin position="1312"/>
        <end position="1353"/>
    </location>
</feature>
<dbReference type="Pfam" id="PF23629">
    <property type="entry name" value="Death_MADD"/>
    <property type="match status" value="1"/>
</dbReference>
<evidence type="ECO:0000256" key="8">
    <source>
        <dbReference type="ARBA" id="ARBA00022703"/>
    </source>
</evidence>
<evidence type="ECO:0000313" key="16">
    <source>
        <dbReference type="EMBL" id="CAF99926.1"/>
    </source>
</evidence>
<dbReference type="Gene3D" id="3.40.50.11500">
    <property type="match status" value="1"/>
</dbReference>
<gene>
    <name evidence="16" type="ORF">GSTENG00018176001</name>
</gene>
<dbReference type="InterPro" id="IPR043153">
    <property type="entry name" value="DENN_C"/>
</dbReference>
<feature type="compositionally biased region" description="Low complexity" evidence="14">
    <location>
        <begin position="792"/>
        <end position="801"/>
    </location>
</feature>
<evidence type="ECO:0000256" key="9">
    <source>
        <dbReference type="ARBA" id="ARBA00023136"/>
    </source>
</evidence>
<evidence type="ECO:0000256" key="11">
    <source>
        <dbReference type="ARBA" id="ARBA00064743"/>
    </source>
</evidence>
<feature type="region of interest" description="Disordered" evidence="14">
    <location>
        <begin position="1199"/>
        <end position="1271"/>
    </location>
</feature>
<evidence type="ECO:0000256" key="13">
    <source>
        <dbReference type="ARBA" id="ARBA00081633"/>
    </source>
</evidence>
<feature type="compositionally biased region" description="Acidic residues" evidence="14">
    <location>
        <begin position="821"/>
        <end position="831"/>
    </location>
</feature>
<keyword evidence="9" id="KW-0472">Membrane</keyword>
<dbReference type="PROSITE" id="PS50211">
    <property type="entry name" value="DENN"/>
    <property type="match status" value="1"/>
</dbReference>
<evidence type="ECO:0000256" key="5">
    <source>
        <dbReference type="ARBA" id="ARBA00022475"/>
    </source>
</evidence>
<comment type="caution">
    <text evidence="16">The sequence shown here is derived from an EMBL/GenBank/DDBJ whole genome shotgun (WGS) entry which is preliminary data.</text>
</comment>
<feature type="region of interest" description="Disordered" evidence="14">
    <location>
        <begin position="108"/>
        <end position="182"/>
    </location>
</feature>
<evidence type="ECO:0000256" key="1">
    <source>
        <dbReference type="ARBA" id="ARBA00004236"/>
    </source>
</evidence>
<accession>Q4SHF6</accession>
<dbReference type="PANTHER" id="PTHR13008">
    <property type="entry name" value="MAP-KINASE ACTIVATING DEATH DOMAIN PROTEIN MADD /DENN/AEX-3 C.ELEGANS"/>
    <property type="match status" value="1"/>
</dbReference>
<feature type="region of interest" description="Disordered" evidence="14">
    <location>
        <begin position="782"/>
        <end position="879"/>
    </location>
</feature>
<dbReference type="EMBL" id="CAAE01014581">
    <property type="protein sequence ID" value="CAF99926.1"/>
    <property type="molecule type" value="Genomic_DNA"/>
</dbReference>
<feature type="compositionally biased region" description="Low complexity" evidence="14">
    <location>
        <begin position="115"/>
        <end position="128"/>
    </location>
</feature>
<keyword evidence="5" id="KW-1003">Cell membrane</keyword>
<dbReference type="GO" id="GO:0032483">
    <property type="term" value="P:regulation of Rab protein signal transduction"/>
    <property type="evidence" value="ECO:0007669"/>
    <property type="project" value="TreeGrafter"/>
</dbReference>
<dbReference type="GO" id="GO:0005085">
    <property type="term" value="F:guanyl-nucleotide exchange factor activity"/>
    <property type="evidence" value="ECO:0007669"/>
    <property type="project" value="UniProtKB-KW"/>
</dbReference>